<proteinExistence type="predicted"/>
<dbReference type="EMBL" id="JANVFU010000006">
    <property type="protein sequence ID" value="KAJ3744580.1"/>
    <property type="molecule type" value="Genomic_DNA"/>
</dbReference>
<organism evidence="1 2">
    <name type="scientific">Lentinula detonsa</name>
    <dbReference type="NCBI Taxonomy" id="2804962"/>
    <lineage>
        <taxon>Eukaryota</taxon>
        <taxon>Fungi</taxon>
        <taxon>Dikarya</taxon>
        <taxon>Basidiomycota</taxon>
        <taxon>Agaricomycotina</taxon>
        <taxon>Agaricomycetes</taxon>
        <taxon>Agaricomycetidae</taxon>
        <taxon>Agaricales</taxon>
        <taxon>Marasmiineae</taxon>
        <taxon>Omphalotaceae</taxon>
        <taxon>Lentinula</taxon>
    </lineage>
</organism>
<reference evidence="1 2" key="1">
    <citation type="journal article" date="2023" name="Proc. Natl. Acad. Sci. U.S.A.">
        <title>A global phylogenomic analysis of the shiitake genus Lentinula.</title>
        <authorList>
            <person name="Sierra-Patev S."/>
            <person name="Min B."/>
            <person name="Naranjo-Ortiz M."/>
            <person name="Looney B."/>
            <person name="Konkel Z."/>
            <person name="Slot J.C."/>
            <person name="Sakamoto Y."/>
            <person name="Steenwyk J.L."/>
            <person name="Rokas A."/>
            <person name="Carro J."/>
            <person name="Camarero S."/>
            <person name="Ferreira P."/>
            <person name="Molpeceres G."/>
            <person name="Ruiz-Duenas F.J."/>
            <person name="Serrano A."/>
            <person name="Henrissat B."/>
            <person name="Drula E."/>
            <person name="Hughes K.W."/>
            <person name="Mata J.L."/>
            <person name="Ishikawa N.K."/>
            <person name="Vargas-Isla R."/>
            <person name="Ushijima S."/>
            <person name="Smith C.A."/>
            <person name="Donoghue J."/>
            <person name="Ahrendt S."/>
            <person name="Andreopoulos W."/>
            <person name="He G."/>
            <person name="LaButti K."/>
            <person name="Lipzen A."/>
            <person name="Ng V."/>
            <person name="Riley R."/>
            <person name="Sandor L."/>
            <person name="Barry K."/>
            <person name="Martinez A.T."/>
            <person name="Xiao Y."/>
            <person name="Gibbons J.G."/>
            <person name="Terashima K."/>
            <person name="Grigoriev I.V."/>
            <person name="Hibbett D."/>
        </authorList>
    </citation>
    <scope>NUCLEOTIDE SEQUENCE [LARGE SCALE GENOMIC DNA]</scope>
    <source>
        <strain evidence="1 2">TFB7810</strain>
    </source>
</reference>
<evidence type="ECO:0000313" key="1">
    <source>
        <dbReference type="EMBL" id="KAJ3744580.1"/>
    </source>
</evidence>
<gene>
    <name evidence="1" type="ORF">DFH05DRAFT_1367143</name>
</gene>
<keyword evidence="2" id="KW-1185">Reference proteome</keyword>
<protein>
    <submittedName>
        <fullName evidence="1">Uncharacterized protein</fullName>
    </submittedName>
</protein>
<evidence type="ECO:0000313" key="2">
    <source>
        <dbReference type="Proteomes" id="UP001142393"/>
    </source>
</evidence>
<dbReference type="Proteomes" id="UP001142393">
    <property type="component" value="Unassembled WGS sequence"/>
</dbReference>
<accession>A0A9W8P0P4</accession>
<feature type="non-terminal residue" evidence="1">
    <location>
        <position position="78"/>
    </location>
</feature>
<comment type="caution">
    <text evidence="1">The sequence shown here is derived from an EMBL/GenBank/DDBJ whole genome shotgun (WGS) entry which is preliminary data.</text>
</comment>
<feature type="non-terminal residue" evidence="1">
    <location>
        <position position="1"/>
    </location>
</feature>
<sequence length="78" mass="8610">VASHKSKWLLFCTGNPQTDFKTDSAFLSTQEVAPFIGQAPYFRQAKETGLLSSEEQVSVTESVRHRGAPIVFLGLHES</sequence>
<name>A0A9W8P0P4_9AGAR</name>
<dbReference type="AlphaFoldDB" id="A0A9W8P0P4"/>